<proteinExistence type="predicted"/>
<comment type="caution">
    <text evidence="2">The sequence shown here is derived from an EMBL/GenBank/DDBJ whole genome shotgun (WGS) entry which is preliminary data.</text>
</comment>
<dbReference type="EMBL" id="QSWD01000002">
    <property type="protein sequence ID" value="RGP03777.1"/>
    <property type="molecule type" value="Genomic_DNA"/>
</dbReference>
<gene>
    <name evidence="2" type="ORF">DXA79_04755</name>
</gene>
<protein>
    <submittedName>
        <fullName evidence="2">Uncharacterized protein</fullName>
    </submittedName>
</protein>
<feature type="region of interest" description="Disordered" evidence="1">
    <location>
        <begin position="69"/>
        <end position="90"/>
    </location>
</feature>
<accession>A0A3E5HPL8</accession>
<evidence type="ECO:0000313" key="3">
    <source>
        <dbReference type="Proteomes" id="UP000261031"/>
    </source>
</evidence>
<name>A0A3E5HPL8_BIFPS</name>
<sequence>MERDDAWMERTARAGIVDMAMRGWSGGAEIPMDFMGGYMTVGLSSVLAVMVAAERVGLVPLPSGRLARRHIRPDRPRGRRAKPVHGRPRA</sequence>
<evidence type="ECO:0000256" key="1">
    <source>
        <dbReference type="SAM" id="MobiDB-lite"/>
    </source>
</evidence>
<dbReference type="Proteomes" id="UP000261031">
    <property type="component" value="Unassembled WGS sequence"/>
</dbReference>
<organism evidence="2 3">
    <name type="scientific">Bifidobacterium pseudocatenulatum</name>
    <dbReference type="NCBI Taxonomy" id="28026"/>
    <lineage>
        <taxon>Bacteria</taxon>
        <taxon>Bacillati</taxon>
        <taxon>Actinomycetota</taxon>
        <taxon>Actinomycetes</taxon>
        <taxon>Bifidobacteriales</taxon>
        <taxon>Bifidobacteriaceae</taxon>
        <taxon>Bifidobacterium</taxon>
    </lineage>
</organism>
<reference evidence="2 3" key="1">
    <citation type="submission" date="2018-08" db="EMBL/GenBank/DDBJ databases">
        <title>A genome reference for cultivated species of the human gut microbiota.</title>
        <authorList>
            <person name="Zou Y."/>
            <person name="Xue W."/>
            <person name="Luo G."/>
        </authorList>
    </citation>
    <scope>NUCLEOTIDE SEQUENCE [LARGE SCALE GENOMIC DNA]</scope>
    <source>
        <strain evidence="2 3">OF05-12</strain>
    </source>
</reference>
<dbReference type="AlphaFoldDB" id="A0A3E5HPL8"/>
<evidence type="ECO:0000313" key="2">
    <source>
        <dbReference type="EMBL" id="RGP03777.1"/>
    </source>
</evidence>
<dbReference type="RefSeq" id="WP_117611980.1">
    <property type="nucleotide sequence ID" value="NZ_JAQEVG010000002.1"/>
</dbReference>